<evidence type="ECO:0000313" key="3">
    <source>
        <dbReference type="Proteomes" id="UP000054845"/>
    </source>
</evidence>
<feature type="region of interest" description="Disordered" evidence="1">
    <location>
        <begin position="944"/>
        <end position="969"/>
    </location>
</feature>
<evidence type="ECO:0000256" key="1">
    <source>
        <dbReference type="SAM" id="MobiDB-lite"/>
    </source>
</evidence>
<feature type="compositionally biased region" description="Polar residues" evidence="1">
    <location>
        <begin position="455"/>
        <end position="464"/>
    </location>
</feature>
<reference evidence="2 3" key="1">
    <citation type="submission" date="2014-09" db="EMBL/GenBank/DDBJ databases">
        <authorList>
            <person name="Magalhaes I.L.F."/>
            <person name="Oliveira U."/>
            <person name="Santos F.R."/>
            <person name="Vidigal T.H.D.A."/>
            <person name="Brescovit A.D."/>
            <person name="Santos A.J."/>
        </authorList>
    </citation>
    <scope>NUCLEOTIDE SEQUENCE [LARGE SCALE GENOMIC DNA]</scope>
</reference>
<feature type="region of interest" description="Disordered" evidence="1">
    <location>
        <begin position="1163"/>
        <end position="1193"/>
    </location>
</feature>
<name>A0A0P1BM42_9BASI</name>
<keyword evidence="3" id="KW-1185">Reference proteome</keyword>
<feature type="compositionally biased region" description="Pro residues" evidence="1">
    <location>
        <begin position="1315"/>
        <end position="1326"/>
    </location>
</feature>
<sequence>MSRTPLAPVQRANNDIIDETAGSYNLAHPLQSDPPIVSSLSGLKARLSHLHRSTSHQSENDPSRGSRSEAPYTQEKNSNSHFFLKTPSSSQDRNLNSVAPTRPALSNATLPPSPPASNREAGSIEPMSHPTSRDAEPRMVISRPSPQPHPSPLSSPRKVGAKSRRPEVSVGAESPNPRARKNVRSDEGDDLQADLPASQGSDISTDTRSKRSHAGRASRGSSAGLGASEQSFIREARKRAWDQVHTSPPTIRYLEPNPLPPTRYNPLAHRQRSAGRASASLDNPDNSQSSVGSRSRASSRTQELRSEGAAVKRTGSRASVSTPPPAFRDRISADPQRPPSPTDDPLLLKGKWGVPRTRLQRAVQIKEDPEAQYDWSVGDASVEMVPSHPYHSGSASESCSYAADAPPQVVLDTEGAYLDYDGGVDFMANASFGGNDQEQDEAVEKHNGRRDEDMSTSLLDSTSRYNEEEDSQASTDREAIDDAPHTHIQESELTDSLRDASGENASEEVSAHLSGAASAYYDSEEEEEEDSAREDEVALISLSSSSGTDDAGNNSQLTAATSRSSNGAVESTREDSFDNAAKSFASQLDEAERGEEEAHVEEEVLEEFSGSDGMEHSASAETDADADPSTSGDVQEDEAAVEDSVSLSEASERRWSVSPEEAEGSEELEISEEIPDGQLSDIRDVVEELQEPDYDGDAAAAHASQQASSAEPSINEAERGAADALTLPREHSEHIEDASLVANDVRVPEHSMESVDVSLAETEEEDGDEQDVEDSMHVETLLQSARKIRQISGESDALSSTPLSLPARSLLPLAEATRASPSPLLREAILHSSRVDATERELSTAEQSIADMTASFSSQQNAEARARLHLQHSDRPIVEVSSTDGRVADRAMAILNHFGGWIERGGMLYEGQAESGQLAHAGPILPSDLAGIQQVLQQMDASTQASRPTNFGVRVSRPAPQDSISSSLQTPIRASPPIQLTLSTAKAPRPPGAFVGLTPVTDKRAEPTRMEKLVESARSDCRSLRTDAKGSAGCVRDQDGNLTDDTMRSLMRVFDRALELDYKSSSRDAHLSKATVRKNAAYDVRADEVVSAFLCAHEIGARYGGGETLNKERRITNQLINSVPSLRRRYLLRLEKACPGTLTAKEQAELDAMVDAAEELRRLQREESVSTQASVSRKRDREPVPSVRAAASSDAGQSLYPAALLSSTAQIHDANATPNSSIRGRMSGLMSTLTDRFLRSAPEAARVEAAPAMRQMAPVALSLPVRNEDVEKLASKATLAPKTHVASPRKARQEPAQSAHSAPSVTPSGPAPTDSAPPPPPPPPAPTSATLQEAIRQTSRRGNITPPSPKKASDSPRRRHRASMDLNEIRERAEARHRRVSTGKTSTSGSDKLAFRPSLPKGQSAHMPRSPRSAEETQCARARSSLDDSQLNKARARLSAQGTAHQNQTPVMNTAPIERATVTDARERLSVGNESSTSLYPDLSRSIGPCTRAVGHASTSVNRGGLGNSSFVQLTPLACLSPDSHLRAAEAVANLAELRRHTAWVSPRKRRQSAAAPLRFADMSVSISADGAQTLSPSRRSPRRDTSSSKFLPSRK</sequence>
<dbReference type="Proteomes" id="UP000054845">
    <property type="component" value="Unassembled WGS sequence"/>
</dbReference>
<feature type="compositionally biased region" description="Low complexity" evidence="1">
    <location>
        <begin position="217"/>
        <end position="228"/>
    </location>
</feature>
<feature type="compositionally biased region" description="Acidic residues" evidence="1">
    <location>
        <begin position="660"/>
        <end position="675"/>
    </location>
</feature>
<feature type="compositionally biased region" description="Basic and acidic residues" evidence="1">
    <location>
        <begin position="475"/>
        <end position="501"/>
    </location>
</feature>
<feature type="compositionally biased region" description="Basic and acidic residues" evidence="1">
    <location>
        <begin position="232"/>
        <end position="242"/>
    </location>
</feature>
<feature type="region of interest" description="Disordered" evidence="1">
    <location>
        <begin position="1275"/>
        <end position="1431"/>
    </location>
</feature>
<dbReference type="STRING" id="401625.A0A0P1BM42"/>
<dbReference type="EMBL" id="CCYA01000253">
    <property type="protein sequence ID" value="CEH16982.1"/>
    <property type="molecule type" value="Genomic_DNA"/>
</dbReference>
<feature type="compositionally biased region" description="Polar residues" evidence="1">
    <location>
        <begin position="1295"/>
        <end position="1305"/>
    </location>
</feature>
<feature type="region of interest" description="Disordered" evidence="1">
    <location>
        <begin position="426"/>
        <end position="730"/>
    </location>
</feature>
<feature type="compositionally biased region" description="Low complexity" evidence="1">
    <location>
        <begin position="287"/>
        <end position="300"/>
    </location>
</feature>
<protein>
    <submittedName>
        <fullName evidence="2">Uncharacterized protein</fullName>
    </submittedName>
</protein>
<feature type="region of interest" description="Disordered" evidence="1">
    <location>
        <begin position="1569"/>
        <end position="1596"/>
    </location>
</feature>
<feature type="compositionally biased region" description="Polar residues" evidence="1">
    <location>
        <begin position="74"/>
        <end position="110"/>
    </location>
</feature>
<feature type="region of interest" description="Disordered" evidence="1">
    <location>
        <begin position="28"/>
        <end position="353"/>
    </location>
</feature>
<feature type="compositionally biased region" description="Acidic residues" evidence="1">
    <location>
        <begin position="522"/>
        <end position="533"/>
    </location>
</feature>
<feature type="compositionally biased region" description="Basic and acidic residues" evidence="1">
    <location>
        <begin position="58"/>
        <end position="67"/>
    </location>
</feature>
<feature type="compositionally biased region" description="Polar residues" evidence="1">
    <location>
        <begin position="541"/>
        <end position="569"/>
    </location>
</feature>
<organism evidence="2 3">
    <name type="scientific">Ceraceosorus bombacis</name>
    <dbReference type="NCBI Taxonomy" id="401625"/>
    <lineage>
        <taxon>Eukaryota</taxon>
        <taxon>Fungi</taxon>
        <taxon>Dikarya</taxon>
        <taxon>Basidiomycota</taxon>
        <taxon>Ustilaginomycotina</taxon>
        <taxon>Exobasidiomycetes</taxon>
        <taxon>Ceraceosorales</taxon>
        <taxon>Ceraceosoraceae</taxon>
        <taxon>Ceraceosorus</taxon>
    </lineage>
</organism>
<feature type="compositionally biased region" description="Acidic residues" evidence="1">
    <location>
        <begin position="687"/>
        <end position="696"/>
    </location>
</feature>
<evidence type="ECO:0000313" key="2">
    <source>
        <dbReference type="EMBL" id="CEH16982.1"/>
    </source>
</evidence>
<feature type="compositionally biased region" description="Low complexity" evidence="1">
    <location>
        <begin position="698"/>
        <end position="710"/>
    </location>
</feature>
<dbReference type="OrthoDB" id="10349012at2759"/>
<feature type="compositionally biased region" description="Acidic residues" evidence="1">
    <location>
        <begin position="592"/>
        <end position="606"/>
    </location>
</feature>
<proteinExistence type="predicted"/>
<accession>A0A0P1BM42</accession>
<feature type="compositionally biased region" description="Basic and acidic residues" evidence="1">
    <location>
        <begin position="442"/>
        <end position="453"/>
    </location>
</feature>